<evidence type="ECO:0000256" key="5">
    <source>
        <dbReference type="ARBA" id="ARBA00022801"/>
    </source>
</evidence>
<accession>A0A6A7B7K1</accession>
<reference evidence="8" key="1">
    <citation type="submission" date="2020-01" db="EMBL/GenBank/DDBJ databases">
        <authorList>
            <consortium name="DOE Joint Genome Institute"/>
            <person name="Haridas S."/>
            <person name="Albert R."/>
            <person name="Binder M."/>
            <person name="Bloem J."/>
            <person name="Labutti K."/>
            <person name="Salamov A."/>
            <person name="Andreopoulos B."/>
            <person name="Baker S.E."/>
            <person name="Barry K."/>
            <person name="Bills G."/>
            <person name="Bluhm B.H."/>
            <person name="Cannon C."/>
            <person name="Castanera R."/>
            <person name="Culley D.E."/>
            <person name="Daum C."/>
            <person name="Ezra D."/>
            <person name="Gonzalez J.B."/>
            <person name="Henrissat B."/>
            <person name="Kuo A."/>
            <person name="Liang C."/>
            <person name="Lipzen A."/>
            <person name="Lutzoni F."/>
            <person name="Magnuson J."/>
            <person name="Mondo S."/>
            <person name="Nolan M."/>
            <person name="Ohm R."/>
            <person name="Pangilinan J."/>
            <person name="Park H.-J."/>
            <person name="Ramirez L."/>
            <person name="Alfaro M."/>
            <person name="Sun H."/>
            <person name="Tritt A."/>
            <person name="Yoshinaga Y."/>
            <person name="Zwiers L.-H."/>
            <person name="Turgeon B.G."/>
            <person name="Goodwin S.B."/>
            <person name="Spatafora J.W."/>
            <person name="Crous P.W."/>
            <person name="Grigoriev I.V."/>
        </authorList>
    </citation>
    <scope>NUCLEOTIDE SEQUENCE</scope>
    <source>
        <strain evidence="8">IPT5</strain>
    </source>
</reference>
<keyword evidence="9" id="KW-1185">Reference proteome</keyword>
<evidence type="ECO:0000256" key="4">
    <source>
        <dbReference type="ARBA" id="ARBA00022729"/>
    </source>
</evidence>
<dbReference type="EMBL" id="MU006307">
    <property type="protein sequence ID" value="KAF2850339.1"/>
    <property type="molecule type" value="Genomic_DNA"/>
</dbReference>
<name>A0A6A7B7K1_9PLEO</name>
<dbReference type="AlphaFoldDB" id="A0A6A7B7K1"/>
<dbReference type="Gene3D" id="1.50.10.20">
    <property type="match status" value="1"/>
</dbReference>
<evidence type="ECO:0000256" key="6">
    <source>
        <dbReference type="ARBA" id="ARBA00023180"/>
    </source>
</evidence>
<dbReference type="EC" id="3.2.1.101" evidence="3"/>
<keyword evidence="6" id="KW-0325">Glycoprotein</keyword>
<proteinExistence type="inferred from homology"/>
<evidence type="ECO:0000256" key="2">
    <source>
        <dbReference type="ARBA" id="ARBA00009699"/>
    </source>
</evidence>
<evidence type="ECO:0000256" key="1">
    <source>
        <dbReference type="ARBA" id="ARBA00001452"/>
    </source>
</evidence>
<dbReference type="SUPFAM" id="SSF48208">
    <property type="entry name" value="Six-hairpin glycosidases"/>
    <property type="match status" value="1"/>
</dbReference>
<comment type="catalytic activity">
    <reaction evidence="1">
        <text>Random hydrolysis of (1-&gt;6)-alpha-D-mannosidic linkages in unbranched (1-&gt;6)-mannans.</text>
        <dbReference type="EC" id="3.2.1.101"/>
    </reaction>
</comment>
<keyword evidence="5 8" id="KW-0378">Hydrolase</keyword>
<dbReference type="GO" id="GO:0008496">
    <property type="term" value="F:mannan endo-1,6-alpha-mannosidase activity"/>
    <property type="evidence" value="ECO:0007669"/>
    <property type="project" value="UniProtKB-EC"/>
</dbReference>
<dbReference type="Pfam" id="PF03663">
    <property type="entry name" value="Glyco_hydro_76"/>
    <property type="match status" value="1"/>
</dbReference>
<sequence>MRSLATLSLVAIFNEYNQSQVHYDVPGLFSNDSRDWWESGAILSGLLEYSFLTGDTQDDQIVREGILWQAGEPESNFAPTNQLNAFTNVAESTWGLAAMTAAEVGLANSDSREWVDHAEMVWRVQVSRWLLEEQCNCNGGLTSGFTGPGKNSKNATEKCNFFLLSAGLAKYTGELEYMQCRLNVTGVLSSMFERPMQPRFNCSESRDVVGCSSIEDNEGGLANLFTGMVTLQNLLYRSSGSFATFDESAVRHGRANETGNDSGARNSQAL</sequence>
<dbReference type="GO" id="GO:0009272">
    <property type="term" value="P:fungal-type cell wall biogenesis"/>
    <property type="evidence" value="ECO:0007669"/>
    <property type="project" value="TreeGrafter"/>
</dbReference>
<dbReference type="OrthoDB" id="3798256at2759"/>
<gene>
    <name evidence="8" type="ORF">T440DRAFT_479407</name>
</gene>
<evidence type="ECO:0000256" key="7">
    <source>
        <dbReference type="ARBA" id="ARBA00023295"/>
    </source>
</evidence>
<dbReference type="PANTHER" id="PTHR12145:SF36">
    <property type="entry name" value="MANNAN ENDO-1,6-ALPHA-MANNOSIDASE DCW1"/>
    <property type="match status" value="1"/>
</dbReference>
<dbReference type="GO" id="GO:0016052">
    <property type="term" value="P:carbohydrate catabolic process"/>
    <property type="evidence" value="ECO:0007669"/>
    <property type="project" value="InterPro"/>
</dbReference>
<dbReference type="Proteomes" id="UP000799423">
    <property type="component" value="Unassembled WGS sequence"/>
</dbReference>
<evidence type="ECO:0000256" key="3">
    <source>
        <dbReference type="ARBA" id="ARBA00012350"/>
    </source>
</evidence>
<dbReference type="InterPro" id="IPR014480">
    <property type="entry name" value="Mannan-1_6-alpha_mannosidase"/>
</dbReference>
<dbReference type="InterPro" id="IPR005198">
    <property type="entry name" value="Glyco_hydro_76"/>
</dbReference>
<dbReference type="InterPro" id="IPR008928">
    <property type="entry name" value="6-hairpin_glycosidase_sf"/>
</dbReference>
<evidence type="ECO:0000313" key="9">
    <source>
        <dbReference type="Proteomes" id="UP000799423"/>
    </source>
</evidence>
<dbReference type="PANTHER" id="PTHR12145">
    <property type="entry name" value="MANNAN ENDO-1,6-ALPHA-MANNOSIDASE DCW1"/>
    <property type="match status" value="1"/>
</dbReference>
<keyword evidence="7" id="KW-0326">Glycosidase</keyword>
<comment type="similarity">
    <text evidence="2">Belongs to the glycosyl hydrolase 76 family.</text>
</comment>
<evidence type="ECO:0000313" key="8">
    <source>
        <dbReference type="EMBL" id="KAF2850339.1"/>
    </source>
</evidence>
<protein>
    <recommendedName>
        <fullName evidence="3">mannan endo-1,6-alpha-mannosidase</fullName>
        <ecNumber evidence="3">3.2.1.101</ecNumber>
    </recommendedName>
</protein>
<keyword evidence="4" id="KW-0732">Signal</keyword>
<organism evidence="8 9">
    <name type="scientific">Plenodomus tracheiphilus IPT5</name>
    <dbReference type="NCBI Taxonomy" id="1408161"/>
    <lineage>
        <taxon>Eukaryota</taxon>
        <taxon>Fungi</taxon>
        <taxon>Dikarya</taxon>
        <taxon>Ascomycota</taxon>
        <taxon>Pezizomycotina</taxon>
        <taxon>Dothideomycetes</taxon>
        <taxon>Pleosporomycetidae</taxon>
        <taxon>Pleosporales</taxon>
        <taxon>Pleosporineae</taxon>
        <taxon>Leptosphaeriaceae</taxon>
        <taxon>Plenodomus</taxon>
    </lineage>
</organism>